<proteinExistence type="predicted"/>
<protein>
    <submittedName>
        <fullName evidence="6">Helix-turn-helix domain-containing protein</fullName>
    </submittedName>
</protein>
<evidence type="ECO:0000259" key="4">
    <source>
        <dbReference type="PROSITE" id="PS51077"/>
    </source>
</evidence>
<keyword evidence="2" id="KW-0238">DNA-binding</keyword>
<dbReference type="SUPFAM" id="SSF55781">
    <property type="entry name" value="GAF domain-like"/>
    <property type="match status" value="1"/>
</dbReference>
<dbReference type="InterPro" id="IPR029016">
    <property type="entry name" value="GAF-like_dom_sf"/>
</dbReference>
<dbReference type="SUPFAM" id="SSF46785">
    <property type="entry name" value="Winged helix' DNA-binding domain"/>
    <property type="match status" value="1"/>
</dbReference>
<reference evidence="6 7" key="1">
    <citation type="journal article" date="2007" name="Int. J. Syst. Evol. Microbiol.">
        <title>Natronorubrum sulfidifaciens sp. nov., an extremely haloalkaliphilic archaeon isolated from Aiding salt lake in Xin-Jiang, China.</title>
        <authorList>
            <person name="Cui H.L."/>
            <person name="Tohty D."/>
            <person name="Liu H.C."/>
            <person name="Liu S.J."/>
            <person name="Oren A."/>
            <person name="Zhou P.J."/>
        </authorList>
    </citation>
    <scope>NUCLEOTIDE SEQUENCE [LARGE SCALE GENOMIC DNA]</scope>
    <source>
        <strain evidence="6 7">7-3</strain>
        <plasmid evidence="6">unnamed1</plasmid>
    </source>
</reference>
<dbReference type="InterPro" id="IPR050707">
    <property type="entry name" value="HTH_MetabolicPath_Reg"/>
</dbReference>
<keyword evidence="3" id="KW-0804">Transcription</keyword>
<feature type="domain" description="IclR-ED" evidence="5">
    <location>
        <begin position="70"/>
        <end position="261"/>
    </location>
</feature>
<dbReference type="Gene3D" id="3.30.450.40">
    <property type="match status" value="1"/>
</dbReference>
<evidence type="ECO:0000259" key="5">
    <source>
        <dbReference type="PROSITE" id="PS51078"/>
    </source>
</evidence>
<dbReference type="InterPro" id="IPR036390">
    <property type="entry name" value="WH_DNA-bd_sf"/>
</dbReference>
<dbReference type="Pfam" id="PF09339">
    <property type="entry name" value="HTH_IclR"/>
    <property type="match status" value="1"/>
</dbReference>
<name>A0A5P9P8V6_9EURY</name>
<dbReference type="PROSITE" id="PS51077">
    <property type="entry name" value="HTH_ICLR"/>
    <property type="match status" value="1"/>
</dbReference>
<organism evidence="6 7">
    <name type="scientific">Natronorubrum aibiense</name>
    <dbReference type="NCBI Taxonomy" id="348826"/>
    <lineage>
        <taxon>Archaea</taxon>
        <taxon>Methanobacteriati</taxon>
        <taxon>Methanobacteriota</taxon>
        <taxon>Stenosarchaea group</taxon>
        <taxon>Halobacteria</taxon>
        <taxon>Halobacteriales</taxon>
        <taxon>Natrialbaceae</taxon>
        <taxon>Natronorubrum</taxon>
    </lineage>
</organism>
<dbReference type="PANTHER" id="PTHR30136">
    <property type="entry name" value="HELIX-TURN-HELIX TRANSCRIPTIONAL REGULATOR, ICLR FAMILY"/>
    <property type="match status" value="1"/>
</dbReference>
<evidence type="ECO:0000313" key="6">
    <source>
        <dbReference type="EMBL" id="QFU84544.1"/>
    </source>
</evidence>
<dbReference type="Proteomes" id="UP000326170">
    <property type="component" value="Plasmid unnamed1"/>
</dbReference>
<geneLocation type="plasmid" evidence="6 7">
    <name>unnamed1</name>
</geneLocation>
<dbReference type="InterPro" id="IPR014757">
    <property type="entry name" value="Tscrpt_reg_IclR_C"/>
</dbReference>
<evidence type="ECO:0000256" key="2">
    <source>
        <dbReference type="ARBA" id="ARBA00023125"/>
    </source>
</evidence>
<dbReference type="InterPro" id="IPR005471">
    <property type="entry name" value="Tscrpt_reg_IclR_N"/>
</dbReference>
<evidence type="ECO:0000256" key="1">
    <source>
        <dbReference type="ARBA" id="ARBA00023015"/>
    </source>
</evidence>
<feature type="domain" description="HTH iclR-type" evidence="4">
    <location>
        <begin position="10"/>
        <end position="69"/>
    </location>
</feature>
<gene>
    <name evidence="6" type="ORF">GCU68_18670</name>
</gene>
<accession>A0A5P9P8V6</accession>
<dbReference type="InterPro" id="IPR011991">
    <property type="entry name" value="ArsR-like_HTH"/>
</dbReference>
<dbReference type="InterPro" id="IPR036388">
    <property type="entry name" value="WH-like_DNA-bd_sf"/>
</dbReference>
<dbReference type="SMART" id="SM00346">
    <property type="entry name" value="HTH_ICLR"/>
    <property type="match status" value="1"/>
</dbReference>
<dbReference type="CDD" id="cd00090">
    <property type="entry name" value="HTH_ARSR"/>
    <property type="match status" value="1"/>
</dbReference>
<evidence type="ECO:0000256" key="3">
    <source>
        <dbReference type="ARBA" id="ARBA00023163"/>
    </source>
</evidence>
<dbReference type="PROSITE" id="PS51078">
    <property type="entry name" value="ICLR_ED"/>
    <property type="match status" value="1"/>
</dbReference>
<dbReference type="KEGG" id="nas:GCU68_18670"/>
<dbReference type="AlphaFoldDB" id="A0A5P9P8V6"/>
<dbReference type="GO" id="GO:0003677">
    <property type="term" value="F:DNA binding"/>
    <property type="evidence" value="ECO:0007669"/>
    <property type="project" value="UniProtKB-KW"/>
</dbReference>
<dbReference type="Gene3D" id="1.10.10.10">
    <property type="entry name" value="Winged helix-like DNA-binding domain superfamily/Winged helix DNA-binding domain"/>
    <property type="match status" value="1"/>
</dbReference>
<dbReference type="GeneID" id="42303084"/>
<keyword evidence="7" id="KW-1185">Reference proteome</keyword>
<dbReference type="GO" id="GO:0045892">
    <property type="term" value="P:negative regulation of DNA-templated transcription"/>
    <property type="evidence" value="ECO:0007669"/>
    <property type="project" value="TreeGrafter"/>
</dbReference>
<dbReference type="Pfam" id="PF01614">
    <property type="entry name" value="IclR_C"/>
    <property type="match status" value="1"/>
</dbReference>
<keyword evidence="1" id="KW-0805">Transcription regulation</keyword>
<keyword evidence="6" id="KW-0614">Plasmid</keyword>
<sequence>MGETTTARPVRTTKTSFRIIEFVQDHEHTTLTEIADGVDIAYSTAHNHLATLCEEGWLVEQDGVYEIGLKFLHLGRSAYYRTPLFNIARRHVSELAEQINLEVEFLVEEHGRLISIADVIHEPKGYGNPDESTWSDGRYYYMHNTASGKVILAELPDDRVEEILDRWGLPAQTPYSVTDREQLYDQLDTIRDQGYAEIHQEVLEGFSNISAAVTLPDGRVFGSLSIGWPTYIYENGVKDEMIDNLLNTVDAIEADFAAQLE</sequence>
<dbReference type="PANTHER" id="PTHR30136:SF35">
    <property type="entry name" value="HTH-TYPE TRANSCRIPTIONAL REGULATOR RV1719"/>
    <property type="match status" value="1"/>
</dbReference>
<dbReference type="RefSeq" id="WP_152944064.1">
    <property type="nucleotide sequence ID" value="NZ_CP045489.1"/>
</dbReference>
<evidence type="ECO:0000313" key="7">
    <source>
        <dbReference type="Proteomes" id="UP000326170"/>
    </source>
</evidence>
<dbReference type="EMBL" id="CP045489">
    <property type="protein sequence ID" value="QFU84544.1"/>
    <property type="molecule type" value="Genomic_DNA"/>
</dbReference>
<dbReference type="OrthoDB" id="14763at2157"/>
<dbReference type="GO" id="GO:0003700">
    <property type="term" value="F:DNA-binding transcription factor activity"/>
    <property type="evidence" value="ECO:0007669"/>
    <property type="project" value="TreeGrafter"/>
</dbReference>